<dbReference type="GO" id="GO:0016787">
    <property type="term" value="F:hydrolase activity"/>
    <property type="evidence" value="ECO:0007669"/>
    <property type="project" value="UniProtKB-KW"/>
</dbReference>
<dbReference type="NCBIfam" id="TIGR01549">
    <property type="entry name" value="HAD-SF-IA-v1"/>
    <property type="match status" value="1"/>
</dbReference>
<sequence length="240" mass="27519">MKKIKLVIFDMDGLMFETGRLAYRAYLRAAEEYDFEVCQEVYYYLTGRTEADIRIGMQELYGNQVPTDRWREAMNRQKEVILAEEKRVFKKPGLLDLLEALKKQDCLIAVASSSSKEKIKAYFEMEQMPDWFDTVVSGDQVRKGKPDPEIFLTACQHLGVKPEEALVLEDSLAGIKAAKQAEIPAFLIADDLSALPVKKNGKYPLLKQPKLEQEVAAQVKTFSDLMKVKDWLVVNHFSWD</sequence>
<dbReference type="SUPFAM" id="SSF56784">
    <property type="entry name" value="HAD-like"/>
    <property type="match status" value="1"/>
</dbReference>
<evidence type="ECO:0000313" key="1">
    <source>
        <dbReference type="EMBL" id="VYU16621.1"/>
    </source>
</evidence>
<dbReference type="PRINTS" id="PR00413">
    <property type="entry name" value="HADHALOGNASE"/>
</dbReference>
<protein>
    <submittedName>
        <fullName evidence="1">Phosphorylated carbohydrates phosphatase</fullName>
        <ecNumber evidence="1">3.1.3.-</ecNumber>
    </submittedName>
</protein>
<dbReference type="EMBL" id="CACRTX010000009">
    <property type="protein sequence ID" value="VYU16621.1"/>
    <property type="molecule type" value="Genomic_DNA"/>
</dbReference>
<name>A0A6N3CPM8_ENTCA</name>
<proteinExistence type="predicted"/>
<dbReference type="InterPro" id="IPR023214">
    <property type="entry name" value="HAD_sf"/>
</dbReference>
<dbReference type="SFLD" id="SFLDG01129">
    <property type="entry name" value="C1.5:_HAD__Beta-PGM__Phosphata"/>
    <property type="match status" value="1"/>
</dbReference>
<dbReference type="EC" id="3.1.3.-" evidence="1"/>
<dbReference type="InterPro" id="IPR041492">
    <property type="entry name" value="HAD_2"/>
</dbReference>
<keyword evidence="1" id="KW-0378">Hydrolase</keyword>
<dbReference type="RefSeq" id="WP_086337909.1">
    <property type="nucleotide sequence ID" value="NZ_CACRTX010000009.1"/>
</dbReference>
<dbReference type="PANTHER" id="PTHR18901">
    <property type="entry name" value="2-DEOXYGLUCOSE-6-PHOSPHATE PHOSPHATASE 2"/>
    <property type="match status" value="1"/>
</dbReference>
<gene>
    <name evidence="1" type="ORF">ECLFYP2_02616</name>
</gene>
<dbReference type="Gene3D" id="1.10.150.240">
    <property type="entry name" value="Putative phosphatase, domain 2"/>
    <property type="match status" value="1"/>
</dbReference>
<organism evidence="1">
    <name type="scientific">Enterococcus casseliflavus</name>
    <name type="common">Enterococcus flavescens</name>
    <dbReference type="NCBI Taxonomy" id="37734"/>
    <lineage>
        <taxon>Bacteria</taxon>
        <taxon>Bacillati</taxon>
        <taxon>Bacillota</taxon>
        <taxon>Bacilli</taxon>
        <taxon>Lactobacillales</taxon>
        <taxon>Enterococcaceae</taxon>
        <taxon>Enterococcus</taxon>
    </lineage>
</organism>
<accession>A0A6N3CPM8</accession>
<dbReference type="Gene3D" id="3.40.50.1000">
    <property type="entry name" value="HAD superfamily/HAD-like"/>
    <property type="match status" value="1"/>
</dbReference>
<reference evidence="1" key="1">
    <citation type="submission" date="2019-11" db="EMBL/GenBank/DDBJ databases">
        <authorList>
            <person name="Feng L."/>
        </authorList>
    </citation>
    <scope>NUCLEOTIDE SEQUENCE</scope>
    <source>
        <strain evidence="1">ECasseliflavusLFYP2</strain>
    </source>
</reference>
<dbReference type="SFLD" id="SFLDG01135">
    <property type="entry name" value="C1.5.6:_HAD__Beta-PGM__Phospha"/>
    <property type="match status" value="1"/>
</dbReference>
<dbReference type="Pfam" id="PF13419">
    <property type="entry name" value="HAD_2"/>
    <property type="match status" value="1"/>
</dbReference>
<dbReference type="PANTHER" id="PTHR18901:SF38">
    <property type="entry name" value="PSEUDOURIDINE-5'-PHOSPHATASE"/>
    <property type="match status" value="1"/>
</dbReference>
<dbReference type="InterPro" id="IPR036412">
    <property type="entry name" value="HAD-like_sf"/>
</dbReference>
<dbReference type="InterPro" id="IPR006439">
    <property type="entry name" value="HAD-SF_hydro_IA"/>
</dbReference>
<dbReference type="SFLD" id="SFLDS00003">
    <property type="entry name" value="Haloacid_Dehalogenase"/>
    <property type="match status" value="1"/>
</dbReference>
<dbReference type="InterPro" id="IPR023198">
    <property type="entry name" value="PGP-like_dom2"/>
</dbReference>
<dbReference type="AlphaFoldDB" id="A0A6N3CPM8"/>
<dbReference type="NCBIfam" id="TIGR01509">
    <property type="entry name" value="HAD-SF-IA-v3"/>
    <property type="match status" value="1"/>
</dbReference>